<gene>
    <name evidence="6" type="ORF">GCM10010334_22680</name>
</gene>
<comment type="subcellular location">
    <subcellularLocation>
        <location evidence="1">Cell envelope</location>
    </subcellularLocation>
</comment>
<keyword evidence="3" id="KW-1003">Cell membrane</keyword>
<dbReference type="InterPro" id="IPR029046">
    <property type="entry name" value="LolA/LolB/LppX"/>
</dbReference>
<evidence type="ECO:0000313" key="7">
    <source>
        <dbReference type="Proteomes" id="UP000638353"/>
    </source>
</evidence>
<reference evidence="6" key="2">
    <citation type="submission" date="2020-09" db="EMBL/GenBank/DDBJ databases">
        <authorList>
            <person name="Sun Q."/>
            <person name="Ohkuma M."/>
        </authorList>
    </citation>
    <scope>NUCLEOTIDE SEQUENCE</scope>
    <source>
        <strain evidence="6">JCM 4637</strain>
    </source>
</reference>
<evidence type="ECO:0000256" key="2">
    <source>
        <dbReference type="ARBA" id="ARBA00009194"/>
    </source>
</evidence>
<feature type="region of interest" description="Disordered" evidence="4">
    <location>
        <begin position="263"/>
        <end position="293"/>
    </location>
</feature>
<dbReference type="Gene3D" id="2.50.20.20">
    <property type="match status" value="1"/>
</dbReference>
<dbReference type="AlphaFoldDB" id="A0A919C997"/>
<dbReference type="EMBL" id="BMVC01000004">
    <property type="protein sequence ID" value="GHC89523.1"/>
    <property type="molecule type" value="Genomic_DNA"/>
</dbReference>
<protein>
    <recommendedName>
        <fullName evidence="8">LppX_LprAFG lipoprotein</fullName>
    </recommendedName>
</protein>
<reference evidence="6" key="1">
    <citation type="journal article" date="2014" name="Int. J. Syst. Evol. Microbiol.">
        <title>Complete genome sequence of Corynebacterium casei LMG S-19264T (=DSM 44701T), isolated from a smear-ripened cheese.</title>
        <authorList>
            <consortium name="US DOE Joint Genome Institute (JGI-PGF)"/>
            <person name="Walter F."/>
            <person name="Albersmeier A."/>
            <person name="Kalinowski J."/>
            <person name="Ruckert C."/>
        </authorList>
    </citation>
    <scope>NUCLEOTIDE SEQUENCE</scope>
    <source>
        <strain evidence="6">JCM 4637</strain>
    </source>
</reference>
<comment type="caution">
    <text evidence="6">The sequence shown here is derived from an EMBL/GenBank/DDBJ whole genome shotgun (WGS) entry which is preliminary data.</text>
</comment>
<keyword evidence="5" id="KW-0732">Signal</keyword>
<dbReference type="RefSeq" id="WP_189823443.1">
    <property type="nucleotide sequence ID" value="NZ_BMVC01000004.1"/>
</dbReference>
<keyword evidence="3" id="KW-0472">Membrane</keyword>
<evidence type="ECO:0008006" key="8">
    <source>
        <dbReference type="Google" id="ProtNLM"/>
    </source>
</evidence>
<dbReference type="InterPro" id="IPR009830">
    <property type="entry name" value="LppX/LprAFG"/>
</dbReference>
<evidence type="ECO:0000256" key="3">
    <source>
        <dbReference type="ARBA" id="ARBA00022475"/>
    </source>
</evidence>
<dbReference type="PROSITE" id="PS51257">
    <property type="entry name" value="PROKAR_LIPOPROTEIN"/>
    <property type="match status" value="1"/>
</dbReference>
<organism evidence="6 7">
    <name type="scientific">Streptomyces finlayi</name>
    <dbReference type="NCBI Taxonomy" id="67296"/>
    <lineage>
        <taxon>Bacteria</taxon>
        <taxon>Bacillati</taxon>
        <taxon>Actinomycetota</taxon>
        <taxon>Actinomycetes</taxon>
        <taxon>Kitasatosporales</taxon>
        <taxon>Streptomycetaceae</taxon>
        <taxon>Streptomyces</taxon>
    </lineage>
</organism>
<feature type="region of interest" description="Disordered" evidence="4">
    <location>
        <begin position="25"/>
        <end position="60"/>
    </location>
</feature>
<evidence type="ECO:0000256" key="5">
    <source>
        <dbReference type="SAM" id="SignalP"/>
    </source>
</evidence>
<proteinExistence type="inferred from homology"/>
<evidence type="ECO:0000256" key="1">
    <source>
        <dbReference type="ARBA" id="ARBA00004196"/>
    </source>
</evidence>
<name>A0A919C997_9ACTN</name>
<dbReference type="Pfam" id="PF07161">
    <property type="entry name" value="LppX_LprAFG"/>
    <property type="match status" value="1"/>
</dbReference>
<evidence type="ECO:0000256" key="4">
    <source>
        <dbReference type="SAM" id="MobiDB-lite"/>
    </source>
</evidence>
<dbReference type="SUPFAM" id="SSF89392">
    <property type="entry name" value="Prokaryotic lipoproteins and lipoprotein localization factors"/>
    <property type="match status" value="1"/>
</dbReference>
<feature type="compositionally biased region" description="Low complexity" evidence="4">
    <location>
        <begin position="40"/>
        <end position="49"/>
    </location>
</feature>
<feature type="signal peptide" evidence="5">
    <location>
        <begin position="1"/>
        <end position="17"/>
    </location>
</feature>
<comment type="similarity">
    <text evidence="2">Belongs to the LppX/LprAFG lipoprotein family.</text>
</comment>
<feature type="chain" id="PRO_5039172874" description="LppX_LprAFG lipoprotein" evidence="5">
    <location>
        <begin position="18"/>
        <end position="293"/>
    </location>
</feature>
<dbReference type="Proteomes" id="UP000638353">
    <property type="component" value="Unassembled WGS sequence"/>
</dbReference>
<accession>A0A919C997</accession>
<sequence>MRRSALLISISGISALAVLGTACSSGSGTGTDGKSPASGAQAQKTSPAQTPAPTPTTPADPAAAVRAAVDAAGKSSARIDESIQLAGGGQDFTITVKGAFDMKADKGTLTAALSQTGGTKQVPLDEIFCDGTVYARMPSEGKGDTAWRAVERDKAVAHYLLRAPLNDPEHVLRQVTMAHDVTEVGEEKVNGTATVHYRGKLDSQALMLRMAQDRRALMEGPLKQMGDALPAFADVWVDKDGRIVRIVLACDLGAGKATATMNLSDHGTSVPLPRLPKNARSVPATSLGGPLGG</sequence>
<dbReference type="GO" id="GO:0030313">
    <property type="term" value="C:cell envelope"/>
    <property type="evidence" value="ECO:0007669"/>
    <property type="project" value="UniProtKB-SubCell"/>
</dbReference>
<evidence type="ECO:0000313" key="6">
    <source>
        <dbReference type="EMBL" id="GHC89523.1"/>
    </source>
</evidence>